<dbReference type="Gene3D" id="1.10.1220.10">
    <property type="entry name" value="Met repressor-like"/>
    <property type="match status" value="1"/>
</dbReference>
<dbReference type="RefSeq" id="WP_189501568.1">
    <property type="nucleotide sequence ID" value="NZ_BMZQ01000001.1"/>
</dbReference>
<keyword evidence="3" id="KW-1185">Reference proteome</keyword>
<reference evidence="2" key="2">
    <citation type="submission" date="2020-09" db="EMBL/GenBank/DDBJ databases">
        <authorList>
            <person name="Sun Q."/>
            <person name="Kim S."/>
        </authorList>
    </citation>
    <scope>NUCLEOTIDE SEQUENCE</scope>
    <source>
        <strain evidence="2">KCTC 42249</strain>
    </source>
</reference>
<protein>
    <recommendedName>
        <fullName evidence="1">Arc-like DNA binding domain-containing protein</fullName>
    </recommendedName>
</protein>
<feature type="domain" description="Arc-like DNA binding" evidence="1">
    <location>
        <begin position="8"/>
        <end position="51"/>
    </location>
</feature>
<dbReference type="AlphaFoldDB" id="A0A8J3DLS5"/>
<proteinExistence type="predicted"/>
<gene>
    <name evidence="2" type="ORF">GCM10016234_06490</name>
</gene>
<dbReference type="Proteomes" id="UP000630142">
    <property type="component" value="Unassembled WGS sequence"/>
</dbReference>
<accession>A0A8J3DLS5</accession>
<comment type="caution">
    <text evidence="2">The sequence shown here is derived from an EMBL/GenBank/DDBJ whole genome shotgun (WGS) entry which is preliminary data.</text>
</comment>
<evidence type="ECO:0000313" key="3">
    <source>
        <dbReference type="Proteomes" id="UP000630142"/>
    </source>
</evidence>
<reference evidence="2" key="1">
    <citation type="journal article" date="2014" name="Int. J. Syst. Evol. Microbiol.">
        <title>Complete genome sequence of Corynebacterium casei LMG S-19264T (=DSM 44701T), isolated from a smear-ripened cheese.</title>
        <authorList>
            <consortium name="US DOE Joint Genome Institute (JGI-PGF)"/>
            <person name="Walter F."/>
            <person name="Albersmeier A."/>
            <person name="Kalinowski J."/>
            <person name="Ruckert C."/>
        </authorList>
    </citation>
    <scope>NUCLEOTIDE SEQUENCE</scope>
    <source>
        <strain evidence="2">KCTC 42249</strain>
    </source>
</reference>
<dbReference type="EMBL" id="BMZQ01000001">
    <property type="protein sequence ID" value="GHD07728.1"/>
    <property type="molecule type" value="Genomic_DNA"/>
</dbReference>
<evidence type="ECO:0000259" key="1">
    <source>
        <dbReference type="Pfam" id="PF03869"/>
    </source>
</evidence>
<name>A0A8J3DLS5_9HYPH</name>
<organism evidence="2 3">
    <name type="scientific">Tianweitania populi</name>
    <dbReference type="NCBI Taxonomy" id="1607949"/>
    <lineage>
        <taxon>Bacteria</taxon>
        <taxon>Pseudomonadati</taxon>
        <taxon>Pseudomonadota</taxon>
        <taxon>Alphaproteobacteria</taxon>
        <taxon>Hyphomicrobiales</taxon>
        <taxon>Phyllobacteriaceae</taxon>
        <taxon>Tianweitania</taxon>
    </lineage>
</organism>
<dbReference type="GO" id="GO:0003677">
    <property type="term" value="F:DNA binding"/>
    <property type="evidence" value="ECO:0007669"/>
    <property type="project" value="InterPro"/>
</dbReference>
<dbReference type="InterPro" id="IPR010985">
    <property type="entry name" value="Ribbon_hlx_hlx"/>
</dbReference>
<dbReference type="GO" id="GO:0006355">
    <property type="term" value="P:regulation of DNA-templated transcription"/>
    <property type="evidence" value="ECO:0007669"/>
    <property type="project" value="InterPro"/>
</dbReference>
<dbReference type="Pfam" id="PF03869">
    <property type="entry name" value="Arc"/>
    <property type="match status" value="1"/>
</dbReference>
<evidence type="ECO:0000313" key="2">
    <source>
        <dbReference type="EMBL" id="GHD07728.1"/>
    </source>
</evidence>
<dbReference type="SUPFAM" id="SSF47598">
    <property type="entry name" value="Ribbon-helix-helix"/>
    <property type="match status" value="1"/>
</dbReference>
<dbReference type="InterPro" id="IPR005569">
    <property type="entry name" value="Arc_DNA-bd_dom"/>
</dbReference>
<dbReference type="InterPro" id="IPR013321">
    <property type="entry name" value="Arc_rbn_hlx_hlx"/>
</dbReference>
<sequence length="110" mass="12394">MAKRAKVSEFDQFVVRLPNGMRDQLKARASERDRSMNSEIVDMLETCLRAPPNAQAQMSDETIAALQAEVATLRHHLEFVVREFAEQSGIAPEQVNRIVTTVRLLGTRAE</sequence>